<evidence type="ECO:0000259" key="2">
    <source>
        <dbReference type="SMART" id="SM00387"/>
    </source>
</evidence>
<dbReference type="SMART" id="SM00387">
    <property type="entry name" value="HATPase_c"/>
    <property type="match status" value="1"/>
</dbReference>
<dbReference type="Gene3D" id="3.30.565.10">
    <property type="entry name" value="Histidine kinase-like ATPase, C-terminal domain"/>
    <property type="match status" value="2"/>
</dbReference>
<dbReference type="REBASE" id="209328">
    <property type="entry name" value="Bfi8840ORF2370P"/>
</dbReference>
<evidence type="ECO:0000313" key="3">
    <source>
        <dbReference type="EMBL" id="CUO60126.1"/>
    </source>
</evidence>
<gene>
    <name evidence="3" type="primary">cqsS</name>
    <name evidence="3" type="ORF">ERS852397_02371</name>
</gene>
<organism evidence="3 4">
    <name type="scientific">Bacteroides finegoldii</name>
    <dbReference type="NCBI Taxonomy" id="338188"/>
    <lineage>
        <taxon>Bacteria</taxon>
        <taxon>Pseudomonadati</taxon>
        <taxon>Bacteroidota</taxon>
        <taxon>Bacteroidia</taxon>
        <taxon>Bacteroidales</taxon>
        <taxon>Bacteroidaceae</taxon>
        <taxon>Bacteroides</taxon>
    </lineage>
</organism>
<dbReference type="SUPFAM" id="SSF55874">
    <property type="entry name" value="ATPase domain of HSP90 chaperone/DNA topoisomerase II/histidine kinase"/>
    <property type="match status" value="2"/>
</dbReference>
<reference evidence="3 4" key="1">
    <citation type="submission" date="2015-09" db="EMBL/GenBank/DDBJ databases">
        <authorList>
            <consortium name="Pathogen Informatics"/>
        </authorList>
    </citation>
    <scope>NUCLEOTIDE SEQUENCE [LARGE SCALE GENOMIC DNA]</scope>
    <source>
        <strain evidence="3 4">2789STDY5608840</strain>
    </source>
</reference>
<dbReference type="GO" id="GO:0004673">
    <property type="term" value="F:protein histidine kinase activity"/>
    <property type="evidence" value="ECO:0007669"/>
    <property type="project" value="UniProtKB-EC"/>
</dbReference>
<dbReference type="Proteomes" id="UP000095517">
    <property type="component" value="Unassembled WGS sequence"/>
</dbReference>
<evidence type="ECO:0000256" key="1">
    <source>
        <dbReference type="SAM" id="Coils"/>
    </source>
</evidence>
<dbReference type="STRING" id="338188.ERS852397_02371"/>
<feature type="domain" description="Histidine kinase/HSP90-like ATPase" evidence="2">
    <location>
        <begin position="851"/>
        <end position="961"/>
    </location>
</feature>
<dbReference type="AlphaFoldDB" id="A0A174GGL2"/>
<accession>A0A174GGL2</accession>
<dbReference type="EC" id="2.7.13.3" evidence="3"/>
<dbReference type="EMBL" id="CYZH01000012">
    <property type="protein sequence ID" value="CUO60126.1"/>
    <property type="molecule type" value="Genomic_DNA"/>
</dbReference>
<keyword evidence="1" id="KW-0175">Coiled coil</keyword>
<proteinExistence type="predicted"/>
<dbReference type="CDD" id="cd00075">
    <property type="entry name" value="HATPase"/>
    <property type="match status" value="1"/>
</dbReference>
<protein>
    <submittedName>
        <fullName evidence="3">Histidine kinase</fullName>
        <ecNumber evidence="3">2.7.13.3</ecNumber>
    </submittedName>
</protein>
<feature type="coiled-coil region" evidence="1">
    <location>
        <begin position="483"/>
        <end position="531"/>
    </location>
</feature>
<dbReference type="Pfam" id="PF19191">
    <property type="entry name" value="HEF_HK"/>
    <property type="match status" value="1"/>
</dbReference>
<evidence type="ECO:0000313" key="4">
    <source>
        <dbReference type="Proteomes" id="UP000095517"/>
    </source>
</evidence>
<dbReference type="InterPro" id="IPR043836">
    <property type="entry name" value="DHp"/>
</dbReference>
<dbReference type="Pfam" id="PF13589">
    <property type="entry name" value="HATPase_c_3"/>
    <property type="match status" value="1"/>
</dbReference>
<dbReference type="Pfam" id="PF02518">
    <property type="entry name" value="HATPase_c"/>
    <property type="match status" value="1"/>
</dbReference>
<keyword evidence="3" id="KW-0808">Transferase</keyword>
<keyword evidence="3" id="KW-0418">Kinase</keyword>
<name>A0A174GGL2_9BACE</name>
<dbReference type="RefSeq" id="WP_055279199.1">
    <property type="nucleotide sequence ID" value="NZ_CABIXA010000012.1"/>
</dbReference>
<dbReference type="InterPro" id="IPR036890">
    <property type="entry name" value="HATPase_C_sf"/>
</dbReference>
<sequence length="962" mass="113065">MAQFRTKARAVELLGKGQIADLPTAISELWKNGYDAYADKLSCNLYLPGYKDNQAPVFTLSDNGFGMSKHDILNKWIVLGTDSKARGRSYLTDEERFGKAIRVPMGEKGIGRLSVAYLGSPMLMLTKKKNQKCQLLFIDWRILENYNLFIDDINIPLSEFSTIEEFSISFLDMQADFQNNLNESQWRDQQTQLETITTDVESLVIPDFILEEIIPDFLQEEYHGTTFLIFQPNEQLLELADCFKNEDTDSITEIRRSLSGIYNVFVEIPNFSTAFNIIDDKGEYDIINDFFEHEDFNNSDHYIKGHFDENGLFTGIVRVFKETFNYTYRPVRSPGKTPYGPFDVELSVLEGTPKNTMLTPDMYQFMNSKTEKFGGLYIYRDNFRVLPYGRVDYDFLKFEERRTKKAGYYFFSHRNIFGYIAIGREQNPHLIDKAGREGLIENKAYREFKKDLIQFFIALAMAYFKSTNEKDPNDTNSHSEQLIEIKKRNEKLLEAEKKKAKQTKAKFTQDLKDNENKIIILQNEIQQLYIQLIEESKKLNIAYNNYNDLVSILEDKKTELRSLRLAKPQRAKLSSVQERKFEEYKAEYTKTEEIIRSCNDEIVKVRKRFDLQNLKLDYEKRYTSQLREISLLVLSYKKRFETTSTKINNLFKDEQMAFSESFKNEVHSKVQSLNTLEEYEQAISNIIQIGEECKNQIEKRFTSFINHTENLNFDIDDDFLINWYKEQKEKLEEKLSATNELAQLGISVEINDHEFHVLYSQMANSINFLKEYAYNHTEIKDQFLQFQTAFQHMETNYKMLQPLYRTTRRQRTAFDGKYLINGMKAFFASKFTDYKISLDANEDFLQYDFFTYEAVITSVFINIINNAIYWLIPSLSRKICIEYLKDSNEILIMNNGEKIDDKIIEDIFTLFFSRKKDGRGIGLYLAKKSLNSIDFDIFATNDKKYNKMDGACFVIRPINKEY</sequence>
<dbReference type="InterPro" id="IPR003594">
    <property type="entry name" value="HATPase_dom"/>
</dbReference>